<dbReference type="EMBL" id="LQXV01000149">
    <property type="protein sequence ID" value="KXU09419.1"/>
    <property type="molecule type" value="Genomic_DNA"/>
</dbReference>
<protein>
    <submittedName>
        <fullName evidence="1">Phage protein</fullName>
    </submittedName>
</protein>
<dbReference type="InterPro" id="IPR053746">
    <property type="entry name" value="Viral_HT_Connector_Assembly"/>
</dbReference>
<evidence type="ECO:0000313" key="2">
    <source>
        <dbReference type="Proteomes" id="UP000071927"/>
    </source>
</evidence>
<dbReference type="Proteomes" id="UP000071927">
    <property type="component" value="Unassembled WGS sequence"/>
</dbReference>
<evidence type="ECO:0000313" key="1">
    <source>
        <dbReference type="EMBL" id="KXU09419.1"/>
    </source>
</evidence>
<comment type="caution">
    <text evidence="1">The sequence shown here is derived from an EMBL/GenBank/DDBJ whole genome shotgun (WGS) entry which is preliminary data.</text>
</comment>
<name>A0A139R3L7_9STRE</name>
<dbReference type="RefSeq" id="WP_061459891.1">
    <property type="nucleotide sequence ID" value="NZ_KQ970571.1"/>
</dbReference>
<gene>
    <name evidence="1" type="ORF">SGADD03_00824</name>
</gene>
<organism evidence="1 2">
    <name type="scientific">Streptococcus gallolyticus</name>
    <dbReference type="NCBI Taxonomy" id="315405"/>
    <lineage>
        <taxon>Bacteria</taxon>
        <taxon>Bacillati</taxon>
        <taxon>Bacillota</taxon>
        <taxon>Bacilli</taxon>
        <taxon>Lactobacillales</taxon>
        <taxon>Streptococcaceae</taxon>
        <taxon>Streptococcus</taxon>
    </lineage>
</organism>
<dbReference type="Gene3D" id="1.10.246.150">
    <property type="match status" value="1"/>
</dbReference>
<sequence length="105" mass="11924">MSIIEQVKTLLGISDDLQDNLLSVIQTLTESHFKAYSKQDNIPENLNYIIVEVMVKRFNRIGSEGMSSQTVEGLSMAFELDDFAEYDKVIHRQFASDFQAGFKAL</sequence>
<dbReference type="PATRIC" id="fig|315405.12.peg.979"/>
<dbReference type="Pfam" id="PF05135">
    <property type="entry name" value="Phage_connect_1"/>
    <property type="match status" value="1"/>
</dbReference>
<dbReference type="AlphaFoldDB" id="A0A139R3L7"/>
<dbReference type="InterPro" id="IPR021146">
    <property type="entry name" value="Phage_gp6-like_head-tail"/>
</dbReference>
<accession>A0A139R3L7</accession>
<reference evidence="1 2" key="1">
    <citation type="submission" date="2016-01" db="EMBL/GenBank/DDBJ databases">
        <title>Highly variable Streptococcus oralis are common among viridans streptococci isolated from primates.</title>
        <authorList>
            <person name="Denapaite D."/>
            <person name="Rieger M."/>
            <person name="Koendgen S."/>
            <person name="Brueckner R."/>
            <person name="Ochigava I."/>
            <person name="Kappeler P."/>
            <person name="Maetz-Rensing K."/>
            <person name="Leendertz F."/>
            <person name="Hakenbeck R."/>
        </authorList>
    </citation>
    <scope>NUCLEOTIDE SEQUENCE [LARGE SCALE GENOMIC DNA]</scope>
    <source>
        <strain evidence="1 2">DD03</strain>
    </source>
</reference>
<proteinExistence type="predicted"/>